<gene>
    <name evidence="1" type="ORF">LTR82_016586</name>
    <name evidence="2" type="ORF">LTR91_004685</name>
</gene>
<proteinExistence type="predicted"/>
<accession>A0AAN6QY88</accession>
<dbReference type="Proteomes" id="UP001175353">
    <property type="component" value="Unassembled WGS sequence"/>
</dbReference>
<dbReference type="Proteomes" id="UP001168146">
    <property type="component" value="Unassembled WGS sequence"/>
</dbReference>
<sequence length="131" mass="14488">MPTALSNHTQETRNTILTPLIDAHLNGHLGNDILDFATIFFGTAATEQVVTEGKEERREALPANGALVMMVCRSLMRAYVSLRKQGEEANAEELRAIADRHYSRETVDAEMVEVIMGVCQDGNGLEKMKIV</sequence>
<protein>
    <submittedName>
        <fullName evidence="2">Uncharacterized protein</fullName>
    </submittedName>
</protein>
<evidence type="ECO:0000313" key="3">
    <source>
        <dbReference type="Proteomes" id="UP001175353"/>
    </source>
</evidence>
<reference evidence="1" key="1">
    <citation type="submission" date="2021-12" db="EMBL/GenBank/DDBJ databases">
        <title>Black yeast isolated from Biological Soil Crust.</title>
        <authorList>
            <person name="Kurbessoian T."/>
        </authorList>
    </citation>
    <scope>NUCLEOTIDE SEQUENCE</scope>
    <source>
        <strain evidence="1">CCFEE 5208</strain>
    </source>
</reference>
<dbReference type="EMBL" id="JASUXU010000108">
    <property type="protein sequence ID" value="KAK0305944.1"/>
    <property type="molecule type" value="Genomic_DNA"/>
</dbReference>
<evidence type="ECO:0000313" key="2">
    <source>
        <dbReference type="EMBL" id="KAK1003460.1"/>
    </source>
</evidence>
<comment type="caution">
    <text evidence="2">The sequence shown here is derived from an EMBL/GenBank/DDBJ whole genome shotgun (WGS) entry which is preliminary data.</text>
</comment>
<evidence type="ECO:0000313" key="1">
    <source>
        <dbReference type="EMBL" id="KAK0305944.1"/>
    </source>
</evidence>
<dbReference type="AlphaFoldDB" id="A0AAN6QY88"/>
<organism evidence="2 3">
    <name type="scientific">Friedmanniomyces endolithicus</name>
    <dbReference type="NCBI Taxonomy" id="329885"/>
    <lineage>
        <taxon>Eukaryota</taxon>
        <taxon>Fungi</taxon>
        <taxon>Dikarya</taxon>
        <taxon>Ascomycota</taxon>
        <taxon>Pezizomycotina</taxon>
        <taxon>Dothideomycetes</taxon>
        <taxon>Dothideomycetidae</taxon>
        <taxon>Mycosphaerellales</taxon>
        <taxon>Teratosphaeriaceae</taxon>
        <taxon>Friedmanniomyces</taxon>
    </lineage>
</organism>
<name>A0AAN6QY88_9PEZI</name>
<dbReference type="EMBL" id="JAUJLE010000028">
    <property type="protein sequence ID" value="KAK1003460.1"/>
    <property type="molecule type" value="Genomic_DNA"/>
</dbReference>
<reference evidence="2" key="2">
    <citation type="submission" date="2023-06" db="EMBL/GenBank/DDBJ databases">
        <title>Black Yeasts Isolated from many extreme environments.</title>
        <authorList>
            <person name="Coleine C."/>
            <person name="Stajich J.E."/>
            <person name="Selbmann L."/>
        </authorList>
    </citation>
    <scope>NUCLEOTIDE SEQUENCE</scope>
    <source>
        <strain evidence="2">CCFEE 5200</strain>
    </source>
</reference>
<keyword evidence="3" id="KW-1185">Reference proteome</keyword>